<dbReference type="eggNOG" id="ENOG50326X3">
    <property type="taxonomic scope" value="Bacteria"/>
</dbReference>
<dbReference type="SUPFAM" id="SSF54427">
    <property type="entry name" value="NTF2-like"/>
    <property type="match status" value="1"/>
</dbReference>
<dbReference type="HOGENOM" id="CLU_165501_0_0_5"/>
<protein>
    <recommendedName>
        <fullName evidence="3">SnoaL-like domain-containing protein</fullName>
    </recommendedName>
</protein>
<dbReference type="EMBL" id="AAOT01000004">
    <property type="protein sequence ID" value="EAR52401.1"/>
    <property type="molecule type" value="Genomic_DNA"/>
</dbReference>
<evidence type="ECO:0008006" key="3">
    <source>
        <dbReference type="Google" id="ProtNLM"/>
    </source>
</evidence>
<dbReference type="Proteomes" id="UP000003635">
    <property type="component" value="Unassembled WGS sequence"/>
</dbReference>
<reference evidence="1 2" key="1">
    <citation type="journal article" date="2010" name="J. Bacteriol.">
        <title>Genome sequences of Oceanicola granulosus HTCC2516(T) and Oceanicola batsensis HTCC2597(TDelta).</title>
        <authorList>
            <person name="Thrash J.C."/>
            <person name="Cho J.C."/>
            <person name="Vergin K.L."/>
            <person name="Giovannoni S.J."/>
        </authorList>
    </citation>
    <scope>NUCLEOTIDE SEQUENCE [LARGE SCALE GENOMIC DNA]</scope>
    <source>
        <strain evidence="2">ATCC BAA-861 / DSM 15982 / KCTC 12143 / HTCC2516</strain>
    </source>
</reference>
<dbReference type="STRING" id="314256.OG2516_07987"/>
<dbReference type="RefSeq" id="WP_007255122.1">
    <property type="nucleotide sequence ID" value="NZ_CH724107.1"/>
</dbReference>
<name>Q2CI57_OCEGH</name>
<evidence type="ECO:0000313" key="1">
    <source>
        <dbReference type="EMBL" id="EAR52401.1"/>
    </source>
</evidence>
<dbReference type="AlphaFoldDB" id="Q2CI57"/>
<sequence>MREALDTFFSAWGETDADRRRELISGVLAPAFSYCDPRTPGRITTADALLDYVGAFSANAPGWTASVVRADGHHGYTRALVAFGDGEMAQHGTYFGEADESGNIVLLTGFVGTGVAE</sequence>
<keyword evidence="2" id="KW-1185">Reference proteome</keyword>
<accession>Q2CI57</accession>
<proteinExistence type="predicted"/>
<comment type="caution">
    <text evidence="1">The sequence shown here is derived from an EMBL/GenBank/DDBJ whole genome shotgun (WGS) entry which is preliminary data.</text>
</comment>
<gene>
    <name evidence="1" type="ORF">OG2516_07987</name>
</gene>
<organism evidence="1 2">
    <name type="scientific">Oceanicola granulosus (strain ATCC BAA-861 / DSM 15982 / KCTC 12143 / HTCC2516)</name>
    <dbReference type="NCBI Taxonomy" id="314256"/>
    <lineage>
        <taxon>Bacteria</taxon>
        <taxon>Pseudomonadati</taxon>
        <taxon>Pseudomonadota</taxon>
        <taxon>Alphaproteobacteria</taxon>
        <taxon>Rhodobacterales</taxon>
        <taxon>Roseobacteraceae</taxon>
        <taxon>Oceanicola</taxon>
    </lineage>
</organism>
<dbReference type="InterPro" id="IPR032710">
    <property type="entry name" value="NTF2-like_dom_sf"/>
</dbReference>
<dbReference type="Gene3D" id="3.10.450.50">
    <property type="match status" value="1"/>
</dbReference>
<dbReference type="OrthoDB" id="7658823at2"/>
<evidence type="ECO:0000313" key="2">
    <source>
        <dbReference type="Proteomes" id="UP000003635"/>
    </source>
</evidence>